<feature type="region of interest" description="Disordered" evidence="1">
    <location>
        <begin position="40"/>
        <end position="59"/>
    </location>
</feature>
<accession>A0A1G9WWZ0</accession>
<sequence>METAAAHAVLQSLGVDGGQGWLFGRPAPVDALVEAGTAPAPEPHRLRTQQGPAATAPPGPAVQWVLVQPARSASRVG</sequence>
<evidence type="ECO:0000313" key="4">
    <source>
        <dbReference type="Proteomes" id="UP000198680"/>
    </source>
</evidence>
<dbReference type="Proteomes" id="UP000198680">
    <property type="component" value="Unassembled WGS sequence"/>
</dbReference>
<dbReference type="AlphaFoldDB" id="A0A1G9WWZ0"/>
<protein>
    <recommendedName>
        <fullName evidence="2">EAL domain-containing protein</fullName>
    </recommendedName>
</protein>
<name>A0A1G9WWZ0_9ACTN</name>
<dbReference type="InterPro" id="IPR035919">
    <property type="entry name" value="EAL_sf"/>
</dbReference>
<feature type="domain" description="EAL" evidence="2">
    <location>
        <begin position="1"/>
        <end position="40"/>
    </location>
</feature>
<dbReference type="PROSITE" id="PS50883">
    <property type="entry name" value="EAL"/>
    <property type="match status" value="1"/>
</dbReference>
<dbReference type="Gene3D" id="3.20.20.450">
    <property type="entry name" value="EAL domain"/>
    <property type="match status" value="1"/>
</dbReference>
<organism evidence="3 4">
    <name type="scientific">Geodermatophilus siccatus</name>
    <dbReference type="NCBI Taxonomy" id="1137991"/>
    <lineage>
        <taxon>Bacteria</taxon>
        <taxon>Bacillati</taxon>
        <taxon>Actinomycetota</taxon>
        <taxon>Actinomycetes</taxon>
        <taxon>Geodermatophilales</taxon>
        <taxon>Geodermatophilaceae</taxon>
        <taxon>Geodermatophilus</taxon>
    </lineage>
</organism>
<dbReference type="EMBL" id="FNHE01000009">
    <property type="protein sequence ID" value="SDM88585.1"/>
    <property type="molecule type" value="Genomic_DNA"/>
</dbReference>
<dbReference type="InterPro" id="IPR001633">
    <property type="entry name" value="EAL_dom"/>
</dbReference>
<evidence type="ECO:0000259" key="2">
    <source>
        <dbReference type="PROSITE" id="PS50883"/>
    </source>
</evidence>
<evidence type="ECO:0000256" key="1">
    <source>
        <dbReference type="SAM" id="MobiDB-lite"/>
    </source>
</evidence>
<dbReference type="SUPFAM" id="SSF141868">
    <property type="entry name" value="EAL domain-like"/>
    <property type="match status" value="1"/>
</dbReference>
<evidence type="ECO:0000313" key="3">
    <source>
        <dbReference type="EMBL" id="SDM88585.1"/>
    </source>
</evidence>
<reference evidence="4" key="1">
    <citation type="submission" date="2016-10" db="EMBL/GenBank/DDBJ databases">
        <authorList>
            <person name="Varghese N."/>
            <person name="Submissions S."/>
        </authorList>
    </citation>
    <scope>NUCLEOTIDE SEQUENCE [LARGE SCALE GENOMIC DNA]</scope>
    <source>
        <strain evidence="4">DSM 45419</strain>
    </source>
</reference>
<gene>
    <name evidence="3" type="ORF">SAMN05660642_03552</name>
</gene>
<keyword evidence="4" id="KW-1185">Reference proteome</keyword>
<proteinExistence type="predicted"/>